<evidence type="ECO:0000313" key="5">
    <source>
        <dbReference type="Proteomes" id="UP000829685"/>
    </source>
</evidence>
<dbReference type="InterPro" id="IPR027417">
    <property type="entry name" value="P-loop_NTPase"/>
</dbReference>
<organism evidence="4 5">
    <name type="scientific">Neoarthrinium moseri</name>
    <dbReference type="NCBI Taxonomy" id="1658444"/>
    <lineage>
        <taxon>Eukaryota</taxon>
        <taxon>Fungi</taxon>
        <taxon>Dikarya</taxon>
        <taxon>Ascomycota</taxon>
        <taxon>Pezizomycotina</taxon>
        <taxon>Sordariomycetes</taxon>
        <taxon>Xylariomycetidae</taxon>
        <taxon>Amphisphaeriales</taxon>
        <taxon>Apiosporaceae</taxon>
        <taxon>Neoarthrinium</taxon>
    </lineage>
</organism>
<keyword evidence="5" id="KW-1185">Reference proteome</keyword>
<gene>
    <name evidence="4" type="ORF">JX265_009184</name>
</gene>
<name>A0A9Q0AMW4_9PEZI</name>
<dbReference type="Pfam" id="PF24883">
    <property type="entry name" value="NPHP3_N"/>
    <property type="match status" value="1"/>
</dbReference>
<feature type="domain" description="Nephrocystin 3-like N-terminal" evidence="2">
    <location>
        <begin position="283"/>
        <end position="373"/>
    </location>
</feature>
<dbReference type="PANTHER" id="PTHR10039">
    <property type="entry name" value="AMELOGENIN"/>
    <property type="match status" value="1"/>
</dbReference>
<evidence type="ECO:0000313" key="4">
    <source>
        <dbReference type="EMBL" id="KAI1862470.1"/>
    </source>
</evidence>
<dbReference type="InterPro" id="IPR056693">
    <property type="entry name" value="DUF7791"/>
</dbReference>
<dbReference type="SUPFAM" id="SSF52540">
    <property type="entry name" value="P-loop containing nucleoside triphosphate hydrolases"/>
    <property type="match status" value="1"/>
</dbReference>
<accession>A0A9Q0AMW4</accession>
<comment type="caution">
    <text evidence="4">The sequence shown here is derived from an EMBL/GenBank/DDBJ whole genome shotgun (WGS) entry which is preliminary data.</text>
</comment>
<keyword evidence="1" id="KW-0677">Repeat</keyword>
<reference evidence="4" key="1">
    <citation type="submission" date="2021-03" db="EMBL/GenBank/DDBJ databases">
        <title>Revisited historic fungal species revealed as producer of novel bioactive compounds through whole genome sequencing and comparative genomics.</title>
        <authorList>
            <person name="Vignolle G.A."/>
            <person name="Hochenegger N."/>
            <person name="Mach R.L."/>
            <person name="Mach-Aigner A.R."/>
            <person name="Javad Rahimi M."/>
            <person name="Salim K.A."/>
            <person name="Chan C.M."/>
            <person name="Lim L.B.L."/>
            <person name="Cai F."/>
            <person name="Druzhinina I.S."/>
            <person name="U'Ren J.M."/>
            <person name="Derntl C."/>
        </authorList>
    </citation>
    <scope>NUCLEOTIDE SEQUENCE</scope>
    <source>
        <strain evidence="4">TUCIM 5799</strain>
    </source>
</reference>
<dbReference type="EMBL" id="JAFIMR010000027">
    <property type="protein sequence ID" value="KAI1862470.1"/>
    <property type="molecule type" value="Genomic_DNA"/>
</dbReference>
<evidence type="ECO:0000259" key="2">
    <source>
        <dbReference type="Pfam" id="PF24883"/>
    </source>
</evidence>
<evidence type="ECO:0000256" key="1">
    <source>
        <dbReference type="ARBA" id="ARBA00022737"/>
    </source>
</evidence>
<dbReference type="Proteomes" id="UP000829685">
    <property type="component" value="Unassembled WGS sequence"/>
</dbReference>
<dbReference type="PANTHER" id="PTHR10039:SF5">
    <property type="entry name" value="NACHT DOMAIN-CONTAINING PROTEIN"/>
    <property type="match status" value="1"/>
</dbReference>
<dbReference type="Pfam" id="PF25053">
    <property type="entry name" value="DUF7791"/>
    <property type="match status" value="1"/>
</dbReference>
<sequence length="971" mass="110652">MEPLTALALAGNIGQSAEFALKLIKGTAQIHSSACGTSDKNSHLEGISERLMEFSSRMKYVHAKHAANNDSSFSLSYYSPDLEDLVAKCTEDCKQLLQISRKLQVTSASRNRKWDSFKKAMYDVWHEKDIAQLQDQISKHRQEIVMMLSAISIENTEQTSLQLQQLISETNILRAERLNQFDLLATLLQNVYEQIKLIKTRVIKPDDGGIIRGYSIDEVEVLTADVSRLTSLQRKYAREEFVLSGLNFEQRPMRHNSIPRAHMKTFKWVFTPVSTQDSTQPLLIQWLESGEGVYWISGKPGCGKSTLLKYICQNDKTTEHLSTWAGDARIVVASHFFWSSGSSMQRSREGLLRSLLYDILSQLPELIPIICARSEVPLLIQQITERAEGVFLWVFLVVRQLRDGLMNGDSLEDLTMRLDIIPTDLERFFKQILETVEPFYHQKQSRTLQLAIVAEEPLRLELYSFQDLEHRHEDYALGNSMRVFDGDEFERFHGPMAKRLNSRCKGLLEVRDRKVEFLHRTVRDFLRSAEMADFLRNRSTGSFKPALSILRAHIAWMKSTRFNNGSTSSESGEESFLFRLSQILDYAQVAENQDSNCRRPVAELLDELELVLQTMVLTGQIIMPDESMISGQDMLTPAEGIVSLFRKAVIEKNLRHFISWQLGRDAAYFTVLAEAPLLLAAECYAAESLVTTICFTTTRPDGSPGTASLIQLFLESGFDPNKQLIVKPMNGLTSPWTEFMSLIAPWHQNSDLAHALPKQVQSCYLHALKLGVFTHFLRHGANPNSRVPNWYASERQQERDVYYSPTIGTIWVFLGFTVTDVWRHSEVFLRDLKSMIAAGAHFDDLGLGGTFEIPEQKKEMQWDSTMNSESIFDLEQFKSNSAKWNVDRANQDRARQEKKGSQLKATRWQIIVAHLCRKGVPERQLLRTKIIIEVAKADSRKVLPWAMLVDAAKDSLARHLVQAISKAIQDG</sequence>
<feature type="domain" description="DUF7791" evidence="3">
    <location>
        <begin position="436"/>
        <end position="563"/>
    </location>
</feature>
<evidence type="ECO:0008006" key="6">
    <source>
        <dbReference type="Google" id="ProtNLM"/>
    </source>
</evidence>
<dbReference type="AlphaFoldDB" id="A0A9Q0AMW4"/>
<proteinExistence type="predicted"/>
<evidence type="ECO:0000259" key="3">
    <source>
        <dbReference type="Pfam" id="PF25053"/>
    </source>
</evidence>
<dbReference type="InterPro" id="IPR056884">
    <property type="entry name" value="NPHP3-like_N"/>
</dbReference>
<protein>
    <recommendedName>
        <fullName evidence="6">NACHT domain-containing protein</fullName>
    </recommendedName>
</protein>